<dbReference type="Proteomes" id="UP000218432">
    <property type="component" value="Chromosome 3"/>
</dbReference>
<protein>
    <submittedName>
        <fullName evidence="1">Uncharacterized protein</fullName>
    </submittedName>
</protein>
<dbReference type="AlphaFoldDB" id="A0A1Y1BWC1"/>
<dbReference type="EMBL" id="AP018113">
    <property type="protein sequence ID" value="BAX64105.1"/>
    <property type="molecule type" value="Genomic_DNA"/>
</dbReference>
<evidence type="ECO:0000313" key="2">
    <source>
        <dbReference type="Proteomes" id="UP000218432"/>
    </source>
</evidence>
<reference evidence="1 2" key="1">
    <citation type="journal article" date="2017" name="Genome Announc.">
        <title>Complete Genome Sequence of Burkholderia stabilis FERMP-21014.</title>
        <authorList>
            <person name="Konishi K."/>
            <person name="Kumagai T."/>
            <person name="Sakasegawa S."/>
            <person name="Tamura T."/>
        </authorList>
    </citation>
    <scope>NUCLEOTIDE SEQUENCE [LARGE SCALE GENOMIC DNA]</scope>
    <source>
        <strain evidence="1 2">FERMP-21014</strain>
    </source>
</reference>
<gene>
    <name evidence="1" type="ORF">BSFP_069780</name>
</gene>
<proteinExistence type="predicted"/>
<evidence type="ECO:0000313" key="1">
    <source>
        <dbReference type="EMBL" id="BAX64105.1"/>
    </source>
</evidence>
<organism evidence="1 2">
    <name type="scientific">Burkholderia stabilis</name>
    <dbReference type="NCBI Taxonomy" id="95485"/>
    <lineage>
        <taxon>Bacteria</taxon>
        <taxon>Pseudomonadati</taxon>
        <taxon>Pseudomonadota</taxon>
        <taxon>Betaproteobacteria</taxon>
        <taxon>Burkholderiales</taxon>
        <taxon>Burkholderiaceae</taxon>
        <taxon>Burkholderia</taxon>
        <taxon>Burkholderia cepacia complex</taxon>
    </lineage>
</organism>
<name>A0A1Y1BWC1_9BURK</name>
<sequence>MDRHNVSRPAGLPIDFAGARTRLVAFASIAWRTKMPESA</sequence>
<accession>A0A1Y1BWC1</accession>